<dbReference type="PANTHER" id="PTHR11559">
    <property type="entry name" value="CARBOXYLESTERASE"/>
    <property type="match status" value="1"/>
</dbReference>
<keyword evidence="6" id="KW-1185">Reference proteome</keyword>
<dbReference type="InterPro" id="IPR000997">
    <property type="entry name" value="Cholinesterase"/>
</dbReference>
<evidence type="ECO:0000259" key="4">
    <source>
        <dbReference type="Pfam" id="PF00135"/>
    </source>
</evidence>
<feature type="chain" id="PRO_5044958892" description="Carboxylic ester hydrolase" evidence="3">
    <location>
        <begin position="26"/>
        <end position="526"/>
    </location>
</feature>
<name>A0ABV0BA32_9SPHN</name>
<proteinExistence type="inferred from homology"/>
<dbReference type="PROSITE" id="PS00122">
    <property type="entry name" value="CARBOXYLESTERASE_B_1"/>
    <property type="match status" value="1"/>
</dbReference>
<evidence type="ECO:0000313" key="5">
    <source>
        <dbReference type="EMBL" id="MEN3748020.1"/>
    </source>
</evidence>
<dbReference type="Pfam" id="PF00135">
    <property type="entry name" value="COesterase"/>
    <property type="match status" value="1"/>
</dbReference>
<dbReference type="EMBL" id="JBDIZK010000007">
    <property type="protein sequence ID" value="MEN3748020.1"/>
    <property type="molecule type" value="Genomic_DNA"/>
</dbReference>
<comment type="similarity">
    <text evidence="1 3">Belongs to the type-B carboxylesterase/lipase family.</text>
</comment>
<dbReference type="EC" id="3.1.1.-" evidence="3"/>
<gene>
    <name evidence="5" type="ORF">TPR58_12665</name>
</gene>
<accession>A0ABV0BA32</accession>
<feature type="domain" description="Carboxylesterase type B" evidence="4">
    <location>
        <begin position="31"/>
        <end position="499"/>
    </location>
</feature>
<dbReference type="InterPro" id="IPR050309">
    <property type="entry name" value="Type-B_Carboxylest/Lipase"/>
</dbReference>
<dbReference type="PRINTS" id="PR00878">
    <property type="entry name" value="CHOLNESTRASE"/>
</dbReference>
<dbReference type="SUPFAM" id="SSF53474">
    <property type="entry name" value="alpha/beta-Hydrolases"/>
    <property type="match status" value="1"/>
</dbReference>
<evidence type="ECO:0000313" key="6">
    <source>
        <dbReference type="Proteomes" id="UP001427805"/>
    </source>
</evidence>
<organism evidence="5 6">
    <name type="scientific">Sphingomonas rustica</name>
    <dbReference type="NCBI Taxonomy" id="3103142"/>
    <lineage>
        <taxon>Bacteria</taxon>
        <taxon>Pseudomonadati</taxon>
        <taxon>Pseudomonadota</taxon>
        <taxon>Alphaproteobacteria</taxon>
        <taxon>Sphingomonadales</taxon>
        <taxon>Sphingomonadaceae</taxon>
        <taxon>Sphingomonas</taxon>
    </lineage>
</organism>
<evidence type="ECO:0000256" key="1">
    <source>
        <dbReference type="ARBA" id="ARBA00005964"/>
    </source>
</evidence>
<reference evidence="5 6" key="1">
    <citation type="submission" date="2024-05" db="EMBL/GenBank/DDBJ databases">
        <title>Sphingomonas sp. HF-S3 16S ribosomal RNA gene Genome sequencing and assembly.</title>
        <authorList>
            <person name="Lee H."/>
        </authorList>
    </citation>
    <scope>NUCLEOTIDE SEQUENCE [LARGE SCALE GENOMIC DNA]</scope>
    <source>
        <strain evidence="5 6">HF-S3</strain>
    </source>
</reference>
<dbReference type="InterPro" id="IPR002018">
    <property type="entry name" value="CarbesteraseB"/>
</dbReference>
<dbReference type="RefSeq" id="WP_346247037.1">
    <property type="nucleotide sequence ID" value="NZ_JBDIZK010000007.1"/>
</dbReference>
<comment type="caution">
    <text evidence="5">The sequence shown here is derived from an EMBL/GenBank/DDBJ whole genome shotgun (WGS) entry which is preliminary data.</text>
</comment>
<dbReference type="Proteomes" id="UP001427805">
    <property type="component" value="Unassembled WGS sequence"/>
</dbReference>
<evidence type="ECO:0000256" key="3">
    <source>
        <dbReference type="RuleBase" id="RU361235"/>
    </source>
</evidence>
<dbReference type="Gene3D" id="3.40.50.1820">
    <property type="entry name" value="alpha/beta hydrolase"/>
    <property type="match status" value="1"/>
</dbReference>
<sequence>MRTGIRKVMGLAVAAMAIQALPAAAQIRSATVAEGQLAGKSAGAVSAFLGVPFAAPPVAENRWKPPLAAARWQGVRRADTLPSSCRQEVTPNGFGPWTHEYVVTNAVSEDCLYLNVWTPAKTAAAKLPVLVWIHGGAFSSGSASVPIYDGSALAAKGIVVIAINYRLGLYGFMAHPGLTAESPAGASGNYGLLDQVAALKWIKANAAAFGGDPARITIAGQSAGAASVHHLIATPLAKGLFVRAIAQSGSGMGLNVPARATAEARGTALMTSAGAGSIDEMRRLSPDQLEAAAKTLAGAGGLAFAPVVDGLVFPDTGTVGANTNDTPILTGMTADEMTGLNPAFGKATAAQVQGTLASSYGALAPQFLKLYPAASDAEANATVSALARDRGLAAMAFWAQQRQRGSRNPVYAYLWSHWEPGPDAARYRAFHSSEIPYVFGTLGASPERPFGAADRRLSALLGDYWVNWVKRGDPNGSGLPHWPRYSSNQQIIEIGDDGAKARPILPADTLDLFTRYVESGGRVSLF</sequence>
<keyword evidence="2 3" id="KW-0378">Hydrolase</keyword>
<protein>
    <recommendedName>
        <fullName evidence="3">Carboxylic ester hydrolase</fullName>
        <ecNumber evidence="3">3.1.1.-</ecNumber>
    </recommendedName>
</protein>
<keyword evidence="3" id="KW-0732">Signal</keyword>
<evidence type="ECO:0000256" key="2">
    <source>
        <dbReference type="ARBA" id="ARBA00022801"/>
    </source>
</evidence>
<dbReference type="InterPro" id="IPR029058">
    <property type="entry name" value="AB_hydrolase_fold"/>
</dbReference>
<dbReference type="InterPro" id="IPR019826">
    <property type="entry name" value="Carboxylesterase_B_AS"/>
</dbReference>
<dbReference type="InterPro" id="IPR019819">
    <property type="entry name" value="Carboxylesterase_B_CS"/>
</dbReference>
<feature type="signal peptide" evidence="3">
    <location>
        <begin position="1"/>
        <end position="25"/>
    </location>
</feature>
<dbReference type="PROSITE" id="PS00941">
    <property type="entry name" value="CARBOXYLESTERASE_B_2"/>
    <property type="match status" value="1"/>
</dbReference>